<evidence type="ECO:0000313" key="2">
    <source>
        <dbReference type="EMBL" id="KZP12713.1"/>
    </source>
</evidence>
<keyword evidence="1" id="KW-0812">Transmembrane</keyword>
<protein>
    <submittedName>
        <fullName evidence="2">Uncharacterized protein</fullName>
    </submittedName>
</protein>
<dbReference type="AlphaFoldDB" id="A0A166BJV6"/>
<keyword evidence="1" id="KW-0472">Membrane</keyword>
<sequence>MFNFISDSALIVLVTVLIAALIAVYILASGGKPRDDTVAGNTLARHHTPLASADVQANQVHNYKVVLAAYILVRSRSSIPFCPPGISVPENWRKEVQEAFGQASQEQGYALKLLNTY</sequence>
<keyword evidence="1" id="KW-1133">Transmembrane helix</keyword>
<feature type="transmembrane region" description="Helical" evidence="1">
    <location>
        <begin position="6"/>
        <end position="28"/>
    </location>
</feature>
<name>A0A166BJV6_9AGAM</name>
<keyword evidence="3" id="KW-1185">Reference proteome</keyword>
<proteinExistence type="predicted"/>
<evidence type="ECO:0000313" key="3">
    <source>
        <dbReference type="Proteomes" id="UP000076532"/>
    </source>
</evidence>
<organism evidence="2 3">
    <name type="scientific">Athelia psychrophila</name>
    <dbReference type="NCBI Taxonomy" id="1759441"/>
    <lineage>
        <taxon>Eukaryota</taxon>
        <taxon>Fungi</taxon>
        <taxon>Dikarya</taxon>
        <taxon>Basidiomycota</taxon>
        <taxon>Agaricomycotina</taxon>
        <taxon>Agaricomycetes</taxon>
        <taxon>Agaricomycetidae</taxon>
        <taxon>Atheliales</taxon>
        <taxon>Atheliaceae</taxon>
        <taxon>Athelia</taxon>
    </lineage>
</organism>
<gene>
    <name evidence="2" type="ORF">FIBSPDRAFT_152195</name>
</gene>
<dbReference type="EMBL" id="KV417643">
    <property type="protein sequence ID" value="KZP12713.1"/>
    <property type="molecule type" value="Genomic_DNA"/>
</dbReference>
<evidence type="ECO:0000256" key="1">
    <source>
        <dbReference type="SAM" id="Phobius"/>
    </source>
</evidence>
<reference evidence="2 3" key="1">
    <citation type="journal article" date="2016" name="Mol. Biol. Evol.">
        <title>Comparative Genomics of Early-Diverging Mushroom-Forming Fungi Provides Insights into the Origins of Lignocellulose Decay Capabilities.</title>
        <authorList>
            <person name="Nagy L.G."/>
            <person name="Riley R."/>
            <person name="Tritt A."/>
            <person name="Adam C."/>
            <person name="Daum C."/>
            <person name="Floudas D."/>
            <person name="Sun H."/>
            <person name="Yadav J.S."/>
            <person name="Pangilinan J."/>
            <person name="Larsson K.H."/>
            <person name="Matsuura K."/>
            <person name="Barry K."/>
            <person name="Labutti K."/>
            <person name="Kuo R."/>
            <person name="Ohm R.A."/>
            <person name="Bhattacharya S.S."/>
            <person name="Shirouzu T."/>
            <person name="Yoshinaga Y."/>
            <person name="Martin F.M."/>
            <person name="Grigoriev I.V."/>
            <person name="Hibbett D.S."/>
        </authorList>
    </citation>
    <scope>NUCLEOTIDE SEQUENCE [LARGE SCALE GENOMIC DNA]</scope>
    <source>
        <strain evidence="2 3">CBS 109695</strain>
    </source>
</reference>
<dbReference type="Proteomes" id="UP000076532">
    <property type="component" value="Unassembled WGS sequence"/>
</dbReference>
<accession>A0A166BJV6</accession>